<dbReference type="PANTHER" id="PTHR30055">
    <property type="entry name" value="HTH-TYPE TRANSCRIPTIONAL REGULATOR RUTR"/>
    <property type="match status" value="1"/>
</dbReference>
<dbReference type="SUPFAM" id="SSF46689">
    <property type="entry name" value="Homeodomain-like"/>
    <property type="match status" value="1"/>
</dbReference>
<dbReference type="InterPro" id="IPR001647">
    <property type="entry name" value="HTH_TetR"/>
</dbReference>
<feature type="DNA-binding region" description="H-T-H motif" evidence="2">
    <location>
        <begin position="17"/>
        <end position="36"/>
    </location>
</feature>
<keyword evidence="5" id="KW-1185">Reference proteome</keyword>
<dbReference type="RefSeq" id="WP_161624103.1">
    <property type="nucleotide sequence ID" value="NZ_BRLH01000001.1"/>
</dbReference>
<sequence length="171" mass="19226">MHTAHELFYLHGIRATGIDKIIEQAQVTKVTFYRHFPSKNALILAYLEYRHALWMDWFNGEMVRHIQAGVGNINALLYTLRDWGGMPDFRGCAFLNATSEIGEMLPDVERLTRDHKLAVQEALGVHWKIADPTLLAASVMALDGATIHMQMGRSTDDVIACLGTALTSLFR</sequence>
<evidence type="ECO:0000313" key="5">
    <source>
        <dbReference type="Proteomes" id="UP001058124"/>
    </source>
</evidence>
<evidence type="ECO:0000256" key="1">
    <source>
        <dbReference type="ARBA" id="ARBA00023125"/>
    </source>
</evidence>
<dbReference type="GO" id="GO:0000976">
    <property type="term" value="F:transcription cis-regulatory region binding"/>
    <property type="evidence" value="ECO:0007669"/>
    <property type="project" value="TreeGrafter"/>
</dbReference>
<dbReference type="Gene3D" id="1.10.357.10">
    <property type="entry name" value="Tetracycline Repressor, domain 2"/>
    <property type="match status" value="1"/>
</dbReference>
<feature type="domain" description="HTH tetR-type" evidence="3">
    <location>
        <begin position="1"/>
        <end position="54"/>
    </location>
</feature>
<dbReference type="InterPro" id="IPR050109">
    <property type="entry name" value="HTH-type_TetR-like_transc_reg"/>
</dbReference>
<dbReference type="GO" id="GO:0003700">
    <property type="term" value="F:DNA-binding transcription factor activity"/>
    <property type="evidence" value="ECO:0007669"/>
    <property type="project" value="TreeGrafter"/>
</dbReference>
<dbReference type="AlphaFoldDB" id="A0AAV5N229"/>
<dbReference type="EMBL" id="BRLH01000001">
    <property type="protein sequence ID" value="GKX54811.1"/>
    <property type="molecule type" value="Genomic_DNA"/>
</dbReference>
<evidence type="ECO:0000313" key="4">
    <source>
        <dbReference type="EMBL" id="GKX54811.1"/>
    </source>
</evidence>
<proteinExistence type="predicted"/>
<name>A0AAV5N229_9GAMM</name>
<dbReference type="PANTHER" id="PTHR30055:SF200">
    <property type="entry name" value="HTH-TYPE TRANSCRIPTIONAL REPRESSOR BDCR"/>
    <property type="match status" value="1"/>
</dbReference>
<comment type="caution">
    <text evidence="4">The sequence shown here is derived from an EMBL/GenBank/DDBJ whole genome shotgun (WGS) entry which is preliminary data.</text>
</comment>
<dbReference type="Pfam" id="PF00440">
    <property type="entry name" value="TetR_N"/>
    <property type="match status" value="1"/>
</dbReference>
<dbReference type="InterPro" id="IPR036271">
    <property type="entry name" value="Tet_transcr_reg_TetR-rel_C_sf"/>
</dbReference>
<reference evidence="4" key="1">
    <citation type="submission" date="2022-06" db="EMBL/GenBank/DDBJ databases">
        <title>Draft genome sequences of Leminorella grimontii str. JCM5902.</title>
        <authorList>
            <person name="Wakabayashi Y."/>
            <person name="Kojima K."/>
        </authorList>
    </citation>
    <scope>NUCLEOTIDE SEQUENCE</scope>
    <source>
        <strain evidence="4">JCM 5902</strain>
    </source>
</reference>
<dbReference type="Proteomes" id="UP001058124">
    <property type="component" value="Unassembled WGS sequence"/>
</dbReference>
<organism evidence="4 5">
    <name type="scientific">Leminorella grimontii</name>
    <dbReference type="NCBI Taxonomy" id="82981"/>
    <lineage>
        <taxon>Bacteria</taxon>
        <taxon>Pseudomonadati</taxon>
        <taxon>Pseudomonadota</taxon>
        <taxon>Gammaproteobacteria</taxon>
        <taxon>Enterobacterales</taxon>
        <taxon>Budviciaceae</taxon>
        <taxon>Leminorella</taxon>
    </lineage>
</organism>
<dbReference type="SUPFAM" id="SSF48498">
    <property type="entry name" value="Tetracyclin repressor-like, C-terminal domain"/>
    <property type="match status" value="1"/>
</dbReference>
<dbReference type="InterPro" id="IPR009057">
    <property type="entry name" value="Homeodomain-like_sf"/>
</dbReference>
<accession>A0AAV5N229</accession>
<evidence type="ECO:0000259" key="3">
    <source>
        <dbReference type="PROSITE" id="PS50977"/>
    </source>
</evidence>
<dbReference type="PROSITE" id="PS50977">
    <property type="entry name" value="HTH_TETR_2"/>
    <property type="match status" value="1"/>
</dbReference>
<evidence type="ECO:0000256" key="2">
    <source>
        <dbReference type="PROSITE-ProRule" id="PRU00335"/>
    </source>
</evidence>
<gene>
    <name evidence="4" type="ORF">SOASR030_09230</name>
</gene>
<protein>
    <submittedName>
        <fullName evidence="4">TetR family transcriptional regulator</fullName>
    </submittedName>
</protein>
<keyword evidence="1 2" id="KW-0238">DNA-binding</keyword>